<dbReference type="Proteomes" id="UP000278962">
    <property type="component" value="Unassembled WGS sequence"/>
</dbReference>
<dbReference type="GO" id="GO:0006310">
    <property type="term" value="P:DNA recombination"/>
    <property type="evidence" value="ECO:0007669"/>
    <property type="project" value="TreeGrafter"/>
</dbReference>
<dbReference type="Pfam" id="PF21445">
    <property type="entry name" value="ADDB_N"/>
    <property type="match status" value="1"/>
</dbReference>
<dbReference type="InterPro" id="IPR014017">
    <property type="entry name" value="DNA_helicase_UvrD-like_C"/>
</dbReference>
<feature type="compositionally biased region" description="Low complexity" evidence="10">
    <location>
        <begin position="401"/>
        <end position="410"/>
    </location>
</feature>
<proteinExistence type="predicted"/>
<keyword evidence="1" id="KW-0540">Nuclease</keyword>
<dbReference type="GO" id="GO:0004386">
    <property type="term" value="F:helicase activity"/>
    <property type="evidence" value="ECO:0007669"/>
    <property type="project" value="UniProtKB-KW"/>
</dbReference>
<gene>
    <name evidence="12" type="ORF">C8N24_3758</name>
</gene>
<dbReference type="InterPro" id="IPR038726">
    <property type="entry name" value="PDDEXK_AddAB-type"/>
</dbReference>
<feature type="compositionally biased region" description="Low complexity" evidence="10">
    <location>
        <begin position="475"/>
        <end position="499"/>
    </location>
</feature>
<keyword evidence="3" id="KW-0227">DNA damage</keyword>
<evidence type="ECO:0000256" key="6">
    <source>
        <dbReference type="ARBA" id="ARBA00022839"/>
    </source>
</evidence>
<keyword evidence="8" id="KW-0238">DNA-binding</keyword>
<feature type="domain" description="UvrD-like helicase C-terminal" evidence="11">
    <location>
        <begin position="254"/>
        <end position="641"/>
    </location>
</feature>
<comment type="caution">
    <text evidence="12">The sequence shown here is derived from an EMBL/GenBank/DDBJ whole genome shotgun (WGS) entry which is preliminary data.</text>
</comment>
<dbReference type="GO" id="GO:0005524">
    <property type="term" value="F:ATP binding"/>
    <property type="evidence" value="ECO:0007669"/>
    <property type="project" value="UniProtKB-KW"/>
</dbReference>
<sequence>MPLTLITGPANAAKAGAVLERLRAALSRNPVLVVPTTADATHYARELAGAGLVFGAEVTTFPFLMRDLARAAGIRTRPLGRLARAQVVRAAVADVELKALKASSQGPGFAEALGDLFAELQRSLASPGRFGAAIRAWREGGTAPAHAGELAALYSAYHARLQALETVDADGLTQLALDKAREAWDGRPLFLYGFDELLPTQLDLVESLVRHTETEVTVAVTYEPGRAALAGSATTVELLKPLAREHVVLQPRSEHYAQSARGALHHLERSLFEPLPRKVPPNGAVRLLEAGGERAEAELVGASVLELLRDGLAPEDIAVLVRGRPASELFAQVFDTYGIPVAHERRTPFGETRLGAGVLAFARAASPAGTAQDVVTWLRTPGKLAAAPEGLLAGPPRPPEGETAAPGAATPREDVAAEPGAFAARPLDDLFGPGEPAADQGALFATGQPDELDVPAADDGGDPFADDDERPPFDESLAPESASAPAEAFGEPGPWEEAPQGAASPSPERAAALDAVPEPVGLVPPDELGEISARRLSVPSSADLADRLEVAVRRHEARSAREARYHWERLGGRELTELDALGDAEGVEAVLNLLVAEADAIWTAPHVRAADVLSSEAEADARAARALRQAAKELTKLADIDPKLVEDVTAALGAIEVRDSDAAEGAPGVLLADPLNIRARRFRAVFVCGLQEGDLPQRPQPEPFLDDGDRAQLAIASGLVLPRHEDTLARERSLFYACVSRPEEALFLSFLTSDEEGGPQQPSPFLDDVRALFTDELWEGRGRRLLAEITWPPAEAPTPHELRRAQAARAEGDPPAPLGAPQAPEVLHLLAARDRESARGLETFAGCPVKWLIEHVMKPAPVDPDPEAMRRGSLGHAVLEATLRGLKADTGSAKLTLATQDAALQELHTAIDQLIAAARTMPARAAARALEVDLERYIRHECATGAAYEPEQLEWSFDAFMIDGVAVSGRVDRVDRKGATAIIRDYKGRTVHPGAKWAEDGKIQAALYALAVREQLGVEVVGALYQPIGTSDQRPRGVVRDDVPGRYVNGDVSDRETLETRLEEARAIAARAATDLRAGRITPCPDRCGYQGGCAHPGICRAV</sequence>
<dbReference type="PANTHER" id="PTHR30591">
    <property type="entry name" value="RECBCD ENZYME SUBUNIT RECC"/>
    <property type="match status" value="1"/>
</dbReference>
<protein>
    <submittedName>
        <fullName evidence="12">PD-(D/E)XK nuclease superfamily protein</fullName>
    </submittedName>
</protein>
<evidence type="ECO:0000256" key="10">
    <source>
        <dbReference type="SAM" id="MobiDB-lite"/>
    </source>
</evidence>
<accession>A0A660LIP2</accession>
<evidence type="ECO:0000313" key="12">
    <source>
        <dbReference type="EMBL" id="RKQ93883.1"/>
    </source>
</evidence>
<dbReference type="EMBL" id="RBIL01000001">
    <property type="protein sequence ID" value="RKQ93883.1"/>
    <property type="molecule type" value="Genomic_DNA"/>
</dbReference>
<evidence type="ECO:0000256" key="9">
    <source>
        <dbReference type="ARBA" id="ARBA00023204"/>
    </source>
</evidence>
<evidence type="ECO:0000256" key="1">
    <source>
        <dbReference type="ARBA" id="ARBA00022722"/>
    </source>
</evidence>
<evidence type="ECO:0000256" key="7">
    <source>
        <dbReference type="ARBA" id="ARBA00022840"/>
    </source>
</evidence>
<name>A0A660LIP2_9ACTN</name>
<dbReference type="GO" id="GO:0004527">
    <property type="term" value="F:exonuclease activity"/>
    <property type="evidence" value="ECO:0007669"/>
    <property type="project" value="UniProtKB-KW"/>
</dbReference>
<dbReference type="InterPro" id="IPR011604">
    <property type="entry name" value="PDDEXK-like_dom_sf"/>
</dbReference>
<dbReference type="OrthoDB" id="5240607at2"/>
<dbReference type="InterPro" id="IPR027417">
    <property type="entry name" value="P-loop_NTPase"/>
</dbReference>
<dbReference type="SUPFAM" id="SSF52540">
    <property type="entry name" value="P-loop containing nucleoside triphosphate hydrolases"/>
    <property type="match status" value="1"/>
</dbReference>
<dbReference type="InterPro" id="IPR049035">
    <property type="entry name" value="ADDB_N"/>
</dbReference>
<dbReference type="AlphaFoldDB" id="A0A660LIP2"/>
<evidence type="ECO:0000259" key="11">
    <source>
        <dbReference type="PROSITE" id="PS51217"/>
    </source>
</evidence>
<evidence type="ECO:0000256" key="5">
    <source>
        <dbReference type="ARBA" id="ARBA00022806"/>
    </source>
</evidence>
<dbReference type="PANTHER" id="PTHR30591:SF1">
    <property type="entry name" value="RECBCD ENZYME SUBUNIT RECC"/>
    <property type="match status" value="1"/>
</dbReference>
<evidence type="ECO:0000256" key="3">
    <source>
        <dbReference type="ARBA" id="ARBA00022763"/>
    </source>
</evidence>
<dbReference type="GO" id="GO:0003677">
    <property type="term" value="F:DNA binding"/>
    <property type="evidence" value="ECO:0007669"/>
    <property type="project" value="UniProtKB-KW"/>
</dbReference>
<feature type="region of interest" description="Disordered" evidence="10">
    <location>
        <begin position="449"/>
        <end position="510"/>
    </location>
</feature>
<evidence type="ECO:0000256" key="8">
    <source>
        <dbReference type="ARBA" id="ARBA00023125"/>
    </source>
</evidence>
<organism evidence="12 13">
    <name type="scientific">Solirubrobacter pauli</name>
    <dbReference type="NCBI Taxonomy" id="166793"/>
    <lineage>
        <taxon>Bacteria</taxon>
        <taxon>Bacillati</taxon>
        <taxon>Actinomycetota</taxon>
        <taxon>Thermoleophilia</taxon>
        <taxon>Solirubrobacterales</taxon>
        <taxon>Solirubrobacteraceae</taxon>
        <taxon>Solirubrobacter</taxon>
    </lineage>
</organism>
<dbReference type="RefSeq" id="WP_121252399.1">
    <property type="nucleotide sequence ID" value="NZ_RBIL01000001.1"/>
</dbReference>
<feature type="compositionally biased region" description="Acidic residues" evidence="10">
    <location>
        <begin position="459"/>
        <end position="469"/>
    </location>
</feature>
<keyword evidence="13" id="KW-1185">Reference proteome</keyword>
<dbReference type="PROSITE" id="PS51217">
    <property type="entry name" value="UVRD_HELICASE_CTER"/>
    <property type="match status" value="1"/>
</dbReference>
<dbReference type="Pfam" id="PF12705">
    <property type="entry name" value="PDDEXK_1"/>
    <property type="match status" value="1"/>
</dbReference>
<dbReference type="Gene3D" id="3.90.320.10">
    <property type="match status" value="1"/>
</dbReference>
<keyword evidence="4" id="KW-0378">Hydrolase</keyword>
<keyword evidence="5" id="KW-0347">Helicase</keyword>
<evidence type="ECO:0000256" key="4">
    <source>
        <dbReference type="ARBA" id="ARBA00022801"/>
    </source>
</evidence>
<keyword evidence="2" id="KW-0547">Nucleotide-binding</keyword>
<feature type="region of interest" description="Disordered" evidence="10">
    <location>
        <begin position="387"/>
        <end position="412"/>
    </location>
</feature>
<reference evidence="12 13" key="1">
    <citation type="submission" date="2018-10" db="EMBL/GenBank/DDBJ databases">
        <title>Genomic Encyclopedia of Archaeal and Bacterial Type Strains, Phase II (KMG-II): from individual species to whole genera.</title>
        <authorList>
            <person name="Goeker M."/>
        </authorList>
    </citation>
    <scope>NUCLEOTIDE SEQUENCE [LARGE SCALE GENOMIC DNA]</scope>
    <source>
        <strain evidence="12 13">DSM 14954</strain>
    </source>
</reference>
<keyword evidence="9" id="KW-0234">DNA repair</keyword>
<evidence type="ECO:0000313" key="13">
    <source>
        <dbReference type="Proteomes" id="UP000278962"/>
    </source>
</evidence>
<keyword evidence="6" id="KW-0269">Exonuclease</keyword>
<keyword evidence="7" id="KW-0067">ATP-binding</keyword>
<dbReference type="Gene3D" id="3.40.50.300">
    <property type="entry name" value="P-loop containing nucleotide triphosphate hydrolases"/>
    <property type="match status" value="2"/>
</dbReference>
<dbReference type="Gene3D" id="1.10.486.10">
    <property type="entry name" value="PCRA, domain 4"/>
    <property type="match status" value="1"/>
</dbReference>
<evidence type="ECO:0000256" key="2">
    <source>
        <dbReference type="ARBA" id="ARBA00022741"/>
    </source>
</evidence>
<dbReference type="GO" id="GO:0006281">
    <property type="term" value="P:DNA repair"/>
    <property type="evidence" value="ECO:0007669"/>
    <property type="project" value="UniProtKB-KW"/>
</dbReference>